<dbReference type="PANTHER" id="PTHR24096">
    <property type="entry name" value="LONG-CHAIN-FATTY-ACID--COA LIGASE"/>
    <property type="match status" value="1"/>
</dbReference>
<evidence type="ECO:0000313" key="8">
    <source>
        <dbReference type="RefSeq" id="XP_026742910.1"/>
    </source>
</evidence>
<dbReference type="InterPro" id="IPR045851">
    <property type="entry name" value="AMP-bd_C_sf"/>
</dbReference>
<dbReference type="Pfam" id="PF00501">
    <property type="entry name" value="AMP-binding"/>
    <property type="match status" value="1"/>
</dbReference>
<evidence type="ECO:0000256" key="4">
    <source>
        <dbReference type="ARBA" id="ARBA00023140"/>
    </source>
</evidence>
<keyword evidence="4" id="KW-0576">Peroxisome</keyword>
<dbReference type="GO" id="GO:0005777">
    <property type="term" value="C:peroxisome"/>
    <property type="evidence" value="ECO:0007669"/>
    <property type="project" value="UniProtKB-SubCell"/>
</dbReference>
<dbReference type="PROSITE" id="PS00455">
    <property type="entry name" value="AMP_BINDING"/>
    <property type="match status" value="1"/>
</dbReference>
<evidence type="ECO:0000313" key="7">
    <source>
        <dbReference type="Proteomes" id="UP000322000"/>
    </source>
</evidence>
<evidence type="ECO:0000259" key="6">
    <source>
        <dbReference type="Pfam" id="PF13193"/>
    </source>
</evidence>
<protein>
    <submittedName>
        <fullName evidence="8">4-coumarate--CoA ligase 1-like</fullName>
    </submittedName>
</protein>
<feature type="domain" description="AMP-binding enzyme C-terminal" evidence="6">
    <location>
        <begin position="451"/>
        <end position="526"/>
    </location>
</feature>
<dbReference type="Gene3D" id="2.30.38.10">
    <property type="entry name" value="Luciferase, Domain 3"/>
    <property type="match status" value="1"/>
</dbReference>
<dbReference type="RefSeq" id="XP_026742910.1">
    <property type="nucleotide sequence ID" value="XM_026887109.1"/>
</dbReference>
<evidence type="ECO:0000259" key="5">
    <source>
        <dbReference type="Pfam" id="PF00501"/>
    </source>
</evidence>
<dbReference type="InterPro" id="IPR020845">
    <property type="entry name" value="AMP-binding_CS"/>
</dbReference>
<dbReference type="AlphaFoldDB" id="A0A7E5WQ82"/>
<dbReference type="Proteomes" id="UP000322000">
    <property type="component" value="Chromosome 23"/>
</dbReference>
<keyword evidence="7" id="KW-1185">Reference proteome</keyword>
<dbReference type="Gene3D" id="3.30.300.30">
    <property type="match status" value="1"/>
</dbReference>
<dbReference type="FunFam" id="3.30.300.30:FF:000007">
    <property type="entry name" value="4-coumarate--CoA ligase 2"/>
    <property type="match status" value="1"/>
</dbReference>
<dbReference type="GeneID" id="113504705"/>
<comment type="similarity">
    <text evidence="2">Belongs to the ATP-dependent AMP-binding enzyme family.</text>
</comment>
<dbReference type="OrthoDB" id="10253869at2759"/>
<keyword evidence="3" id="KW-0436">Ligase</keyword>
<dbReference type="InterPro" id="IPR025110">
    <property type="entry name" value="AMP-bd_C"/>
</dbReference>
<dbReference type="InterPro" id="IPR000873">
    <property type="entry name" value="AMP-dep_synth/lig_dom"/>
</dbReference>
<dbReference type="KEGG" id="tnl:113504705"/>
<dbReference type="CDD" id="cd05911">
    <property type="entry name" value="Firefly_Luc_like"/>
    <property type="match status" value="1"/>
</dbReference>
<evidence type="ECO:0000256" key="1">
    <source>
        <dbReference type="ARBA" id="ARBA00004275"/>
    </source>
</evidence>
<evidence type="ECO:0000256" key="3">
    <source>
        <dbReference type="ARBA" id="ARBA00022598"/>
    </source>
</evidence>
<proteinExistence type="inferred from homology"/>
<feature type="domain" description="AMP-dependent synthetase/ligase" evidence="5">
    <location>
        <begin position="37"/>
        <end position="398"/>
    </location>
</feature>
<reference evidence="8" key="1">
    <citation type="submission" date="2025-08" db="UniProtKB">
        <authorList>
            <consortium name="RefSeq"/>
        </authorList>
    </citation>
    <scope>IDENTIFICATION</scope>
</reference>
<dbReference type="Pfam" id="PF13193">
    <property type="entry name" value="AMP-binding_C"/>
    <property type="match status" value="1"/>
</dbReference>
<organism evidence="7 8">
    <name type="scientific">Trichoplusia ni</name>
    <name type="common">Cabbage looper</name>
    <dbReference type="NCBI Taxonomy" id="7111"/>
    <lineage>
        <taxon>Eukaryota</taxon>
        <taxon>Metazoa</taxon>
        <taxon>Ecdysozoa</taxon>
        <taxon>Arthropoda</taxon>
        <taxon>Hexapoda</taxon>
        <taxon>Insecta</taxon>
        <taxon>Pterygota</taxon>
        <taxon>Neoptera</taxon>
        <taxon>Endopterygota</taxon>
        <taxon>Lepidoptera</taxon>
        <taxon>Glossata</taxon>
        <taxon>Ditrysia</taxon>
        <taxon>Noctuoidea</taxon>
        <taxon>Noctuidae</taxon>
        <taxon>Plusiinae</taxon>
        <taxon>Trichoplusia</taxon>
    </lineage>
</organism>
<name>A0A7E5WQ82_TRINI</name>
<accession>A0A7E5WQ82</accession>
<dbReference type="InParanoid" id="A0A7E5WQ82"/>
<evidence type="ECO:0000256" key="2">
    <source>
        <dbReference type="ARBA" id="ARBA00006432"/>
    </source>
</evidence>
<sequence length="544" mass="59084">MIVDKVVTTGPAFKVPSHLSFAQYAIDKLKDICKDKDYKDGVAVINADTGLKITFKQILQETVNVANGLKKLGVKKGDVIALCSENRDEFFPIALGVLCCGATITTLNVLYTKDEMTHVLNISGPKIIFSSEIGLKRNIESIKAVSSIEKIIQINGKPVASGIIEYKNVGAYVNPDEFEPEDVQGWTDVAYILYSSGTTGLPKGVMLTHLNVLYSAASFEKEEDPQNSILLTIVPWYHAYGLMSSINYILIKRVLVYLNGFNPLKYLSTIQDYKVTALAAVPPIVVFLAKAPIVDKYDLSSVTVVWCGAAPLSSETIDQTLKRLRNCKGIFQAYGMTETSLAATKDIDDDSVKRKPGSGGYPLPGVKVKVVDIDTGKKLGPNENGEICIKGPIIMKGYAGNEEATKAMFDAEGYMKTGDVGYYDKDGCFFIVDRLKELIKYKGHQVAPAAVESVVLGHPGVAECGVVGAPDEAVGELTTAFVVRRPGAKVTEKELLEFANARLSAVSRLHGGVIFVDDIPKNPSGKIVRRALKQRLCEKGKSKL</sequence>
<comment type="subcellular location">
    <subcellularLocation>
        <location evidence="1">Peroxisome</location>
    </subcellularLocation>
</comment>
<dbReference type="Gene3D" id="3.40.50.980">
    <property type="match status" value="2"/>
</dbReference>
<dbReference type="PANTHER" id="PTHR24096:SF149">
    <property type="entry name" value="AMP-BINDING DOMAIN-CONTAINING PROTEIN-RELATED"/>
    <property type="match status" value="1"/>
</dbReference>
<gene>
    <name evidence="8" type="primary">LOC113504705</name>
</gene>
<dbReference type="GO" id="GO:0016405">
    <property type="term" value="F:CoA-ligase activity"/>
    <property type="evidence" value="ECO:0007669"/>
    <property type="project" value="TreeGrafter"/>
</dbReference>
<dbReference type="SUPFAM" id="SSF56801">
    <property type="entry name" value="Acetyl-CoA synthetase-like"/>
    <property type="match status" value="1"/>
</dbReference>